<evidence type="ECO:0000313" key="3">
    <source>
        <dbReference type="Proteomes" id="UP000041254"/>
    </source>
</evidence>
<name>A0A0G4GJK1_VITBC</name>
<dbReference type="OrthoDB" id="5835829at2759"/>
<keyword evidence="3" id="KW-1185">Reference proteome</keyword>
<dbReference type="EMBL" id="CDMY01000688">
    <property type="protein sequence ID" value="CEM30093.1"/>
    <property type="molecule type" value="Genomic_DNA"/>
</dbReference>
<reference evidence="2 3" key="1">
    <citation type="submission" date="2014-11" db="EMBL/GenBank/DDBJ databases">
        <authorList>
            <person name="Zhu J."/>
            <person name="Qi W."/>
            <person name="Song R."/>
        </authorList>
    </citation>
    <scope>NUCLEOTIDE SEQUENCE [LARGE SCALE GENOMIC DNA]</scope>
</reference>
<dbReference type="SUPFAM" id="SSF53756">
    <property type="entry name" value="UDP-Glycosyltransferase/glycogen phosphorylase"/>
    <property type="match status" value="1"/>
</dbReference>
<feature type="domain" description="Erythromycin biosynthesis protein CIII-like C-terminal" evidence="1">
    <location>
        <begin position="341"/>
        <end position="401"/>
    </location>
</feature>
<evidence type="ECO:0000259" key="1">
    <source>
        <dbReference type="Pfam" id="PF06722"/>
    </source>
</evidence>
<proteinExistence type="predicted"/>
<evidence type="ECO:0000313" key="2">
    <source>
        <dbReference type="EMBL" id="CEM30093.1"/>
    </source>
</evidence>
<protein>
    <recommendedName>
        <fullName evidence="1">Erythromycin biosynthesis protein CIII-like C-terminal domain-containing protein</fullName>
    </recommendedName>
</protein>
<organism evidence="2 3">
    <name type="scientific">Vitrella brassicaformis (strain CCMP3155)</name>
    <dbReference type="NCBI Taxonomy" id="1169540"/>
    <lineage>
        <taxon>Eukaryota</taxon>
        <taxon>Sar</taxon>
        <taxon>Alveolata</taxon>
        <taxon>Colpodellida</taxon>
        <taxon>Vitrellaceae</taxon>
        <taxon>Vitrella</taxon>
    </lineage>
</organism>
<dbReference type="Proteomes" id="UP000041254">
    <property type="component" value="Unassembled WGS sequence"/>
</dbReference>
<dbReference type="InterPro" id="IPR050426">
    <property type="entry name" value="Glycosyltransferase_28"/>
</dbReference>
<dbReference type="Pfam" id="PF06722">
    <property type="entry name" value="EryCIII-like_C"/>
    <property type="match status" value="1"/>
</dbReference>
<sequence length="491" mass="52515">MEASNNAERPPPVLVAALGTFGDVLPLYSVARAVSRSLPVLFVTHSSLLRHLQPTERSAAHTDESHDDKRTSRLLLTLEGIDSSPLRPTADALFCSAEEAAVLARLCEGRRVVGFNYFALFCWHAVQRENRRGNRCAAVVLSPCLAPREMPEGFTAAFRDEYGREIYERLERAEGGNMTLMTLADLRHWMWRLCMDDHGKLRLEVLGMPESIFGDDGDGDDALPHAATVLYLLSPALFAVPADWPPSVRVVGSAAADATLPDASSTIVPPLSLPEKPFVWVCFGSMPAIGACHFSWRCVGQVLEAVHRTTALRFVYHVPVASLDADGSPDDAATTLSVFEGVSRLSGVVDLSRLLGHPSCVAAVTHGGGGTVAAVCRAGIPQIVCPFMFDQQVWCKRLVDLNVAVDGSVFLSLLEGTSVVEAAACLSGLLGQLLGRSHDGSVCVVPPERRAAIESVGMQVRLEDGASEAAKVIVGLCGGGGRASEWVARAQ</sequence>
<dbReference type="PANTHER" id="PTHR48050">
    <property type="entry name" value="STEROL 3-BETA-GLUCOSYLTRANSFERASE"/>
    <property type="match status" value="1"/>
</dbReference>
<dbReference type="OMA" id="TDDSHTC"/>
<dbReference type="GO" id="GO:0016757">
    <property type="term" value="F:glycosyltransferase activity"/>
    <property type="evidence" value="ECO:0007669"/>
    <property type="project" value="UniProtKB-ARBA"/>
</dbReference>
<gene>
    <name evidence="2" type="ORF">Vbra_17991</name>
</gene>
<dbReference type="VEuPathDB" id="CryptoDB:Vbra_17991"/>
<dbReference type="InParanoid" id="A0A0G4GJK1"/>
<dbReference type="InterPro" id="IPR010610">
    <property type="entry name" value="EryCIII-like_C"/>
</dbReference>
<dbReference type="PANTHER" id="PTHR48050:SF11">
    <property type="entry name" value="GLYCOSYLTRANSFERASE"/>
    <property type="match status" value="1"/>
</dbReference>
<accession>A0A0G4GJK1</accession>
<dbReference type="AlphaFoldDB" id="A0A0G4GJK1"/>
<dbReference type="STRING" id="1169540.A0A0G4GJK1"/>
<dbReference type="Gene3D" id="3.40.50.2000">
    <property type="entry name" value="Glycogen Phosphorylase B"/>
    <property type="match status" value="2"/>
</dbReference>